<dbReference type="InterPro" id="IPR011008">
    <property type="entry name" value="Dimeric_a/b-barrel"/>
</dbReference>
<name>A0A9P9CZW5_9HYPO</name>
<dbReference type="PANTHER" id="PTHR33178">
    <property type="match status" value="1"/>
</dbReference>
<dbReference type="EMBL" id="JAGMUV010000047">
    <property type="protein sequence ID" value="KAH7110170.1"/>
    <property type="molecule type" value="Genomic_DNA"/>
</dbReference>
<sequence length="109" mass="11928">MGITRIVQLQFKPGVDTDVIEDLSSQIRGMKAKCLDAETKKPYIESIEGGPDISIEGLQQGITHAFIIKFNSSVDRDYYALKDPAHQAVIQALQPAIDKVQIIDLATSG</sequence>
<reference evidence="3" key="1">
    <citation type="journal article" date="2021" name="Nat. Commun.">
        <title>Genetic determinants of endophytism in the Arabidopsis root mycobiome.</title>
        <authorList>
            <person name="Mesny F."/>
            <person name="Miyauchi S."/>
            <person name="Thiergart T."/>
            <person name="Pickel B."/>
            <person name="Atanasova L."/>
            <person name="Karlsson M."/>
            <person name="Huettel B."/>
            <person name="Barry K.W."/>
            <person name="Haridas S."/>
            <person name="Chen C."/>
            <person name="Bauer D."/>
            <person name="Andreopoulos W."/>
            <person name="Pangilinan J."/>
            <person name="LaButti K."/>
            <person name="Riley R."/>
            <person name="Lipzen A."/>
            <person name="Clum A."/>
            <person name="Drula E."/>
            <person name="Henrissat B."/>
            <person name="Kohler A."/>
            <person name="Grigoriev I.V."/>
            <person name="Martin F.M."/>
            <person name="Hacquard S."/>
        </authorList>
    </citation>
    <scope>NUCLEOTIDE SEQUENCE</scope>
    <source>
        <strain evidence="3">MPI-CAGE-AT-0147</strain>
    </source>
</reference>
<evidence type="ECO:0000313" key="3">
    <source>
        <dbReference type="EMBL" id="KAH7110170.1"/>
    </source>
</evidence>
<evidence type="ECO:0000259" key="2">
    <source>
        <dbReference type="PROSITE" id="PS51502"/>
    </source>
</evidence>
<proteinExistence type="predicted"/>
<dbReference type="InterPro" id="IPR013097">
    <property type="entry name" value="Dabb"/>
</dbReference>
<organism evidence="3 4">
    <name type="scientific">Dactylonectria macrodidyma</name>
    <dbReference type="NCBI Taxonomy" id="307937"/>
    <lineage>
        <taxon>Eukaryota</taxon>
        <taxon>Fungi</taxon>
        <taxon>Dikarya</taxon>
        <taxon>Ascomycota</taxon>
        <taxon>Pezizomycotina</taxon>
        <taxon>Sordariomycetes</taxon>
        <taxon>Hypocreomycetidae</taxon>
        <taxon>Hypocreales</taxon>
        <taxon>Nectriaceae</taxon>
        <taxon>Dactylonectria</taxon>
    </lineage>
</organism>
<dbReference type="Gene3D" id="3.30.70.100">
    <property type="match status" value="1"/>
</dbReference>
<dbReference type="PANTHER" id="PTHR33178:SF10">
    <property type="entry name" value="STRESS-RESPONSE A_B BARREL DOMAIN-CONTAINING PROTEIN"/>
    <property type="match status" value="1"/>
</dbReference>
<dbReference type="SMART" id="SM00886">
    <property type="entry name" value="Dabb"/>
    <property type="match status" value="1"/>
</dbReference>
<dbReference type="InterPro" id="IPR044662">
    <property type="entry name" value="HS1/DABB1-like"/>
</dbReference>
<dbReference type="SUPFAM" id="SSF54909">
    <property type="entry name" value="Dimeric alpha+beta barrel"/>
    <property type="match status" value="1"/>
</dbReference>
<gene>
    <name evidence="3" type="ORF">EDB81DRAFT_832420</name>
</gene>
<feature type="domain" description="Stress-response A/B barrel" evidence="2">
    <location>
        <begin position="3"/>
        <end position="105"/>
    </location>
</feature>
<dbReference type="Proteomes" id="UP000738349">
    <property type="component" value="Unassembled WGS sequence"/>
</dbReference>
<keyword evidence="4" id="KW-1185">Reference proteome</keyword>
<dbReference type="PROSITE" id="PS51502">
    <property type="entry name" value="S_R_A_B_BARREL"/>
    <property type="match status" value="1"/>
</dbReference>
<comment type="caution">
    <text evidence="3">The sequence shown here is derived from an EMBL/GenBank/DDBJ whole genome shotgun (WGS) entry which is preliminary data.</text>
</comment>
<comment type="subunit">
    <text evidence="1">Homodimer.</text>
</comment>
<dbReference type="OrthoDB" id="1601230at2759"/>
<dbReference type="Pfam" id="PF07876">
    <property type="entry name" value="Dabb"/>
    <property type="match status" value="1"/>
</dbReference>
<protein>
    <recommendedName>
        <fullName evidence="2">Stress-response A/B barrel domain-containing protein</fullName>
    </recommendedName>
</protein>
<evidence type="ECO:0000256" key="1">
    <source>
        <dbReference type="ARBA" id="ARBA00011738"/>
    </source>
</evidence>
<accession>A0A9P9CZW5</accession>
<evidence type="ECO:0000313" key="4">
    <source>
        <dbReference type="Proteomes" id="UP000738349"/>
    </source>
</evidence>
<dbReference type="AlphaFoldDB" id="A0A9P9CZW5"/>